<evidence type="ECO:0000313" key="1">
    <source>
        <dbReference type="EMBL" id="MBO0655130.1"/>
    </source>
</evidence>
<name>A0A939FN74_9ACTN</name>
<dbReference type="Proteomes" id="UP000664781">
    <property type="component" value="Unassembled WGS sequence"/>
</dbReference>
<dbReference type="AlphaFoldDB" id="A0A939FN74"/>
<dbReference type="InterPro" id="IPR011008">
    <property type="entry name" value="Dimeric_a/b-barrel"/>
</dbReference>
<dbReference type="RefSeq" id="WP_086568158.1">
    <property type="nucleotide sequence ID" value="NZ_JAFMOF010000003.1"/>
</dbReference>
<organism evidence="1 2">
    <name type="scientific">Streptomyces triculaminicus</name>
    <dbReference type="NCBI Taxonomy" id="2816232"/>
    <lineage>
        <taxon>Bacteria</taxon>
        <taxon>Bacillati</taxon>
        <taxon>Actinomycetota</taxon>
        <taxon>Actinomycetes</taxon>
        <taxon>Kitasatosporales</taxon>
        <taxon>Streptomycetaceae</taxon>
        <taxon>Streptomyces</taxon>
    </lineage>
</organism>
<sequence>MAVMVHSRGAGWNPELYQATIDKAIPDRTNPPAGLLAHVATPAGEGEWQVVDVWESEEAFRAFLEKIVIPAAMELGAPPFDSTVFEVYNYLIP</sequence>
<reference evidence="1" key="1">
    <citation type="submission" date="2021-03" db="EMBL/GenBank/DDBJ databases">
        <title>Streptomyces strains.</title>
        <authorList>
            <person name="Lund M.B."/>
            <person name="Toerring T."/>
        </authorList>
    </citation>
    <scope>NUCLEOTIDE SEQUENCE</scope>
    <source>
        <strain evidence="1">JCM 4242</strain>
    </source>
</reference>
<gene>
    <name evidence="1" type="ORF">J1792_20810</name>
</gene>
<dbReference type="EMBL" id="JAFMOF010000003">
    <property type="protein sequence ID" value="MBO0655130.1"/>
    <property type="molecule type" value="Genomic_DNA"/>
</dbReference>
<protein>
    <recommendedName>
        <fullName evidence="3">ABM domain-containing protein</fullName>
    </recommendedName>
</protein>
<evidence type="ECO:0008006" key="3">
    <source>
        <dbReference type="Google" id="ProtNLM"/>
    </source>
</evidence>
<dbReference type="SUPFAM" id="SSF54909">
    <property type="entry name" value="Dimeric alpha+beta barrel"/>
    <property type="match status" value="1"/>
</dbReference>
<proteinExistence type="predicted"/>
<accession>A0A939FN74</accession>
<comment type="caution">
    <text evidence="1">The sequence shown here is derived from an EMBL/GenBank/DDBJ whole genome shotgun (WGS) entry which is preliminary data.</text>
</comment>
<keyword evidence="2" id="KW-1185">Reference proteome</keyword>
<evidence type="ECO:0000313" key="2">
    <source>
        <dbReference type="Proteomes" id="UP000664781"/>
    </source>
</evidence>